<feature type="signal peptide" evidence="9">
    <location>
        <begin position="1"/>
        <end position="19"/>
    </location>
</feature>
<accession>A0A9P7V6C9</accession>
<dbReference type="PIRSF" id="PIRSF000303">
    <property type="entry name" value="Glutathion_perox"/>
    <property type="match status" value="1"/>
</dbReference>
<dbReference type="GO" id="GO:0140824">
    <property type="term" value="F:thioredoxin-dependent peroxiredoxin activity"/>
    <property type="evidence" value="ECO:0007669"/>
    <property type="project" value="UniProtKB-EC"/>
</dbReference>
<dbReference type="InterPro" id="IPR000889">
    <property type="entry name" value="Glutathione_peroxidase"/>
</dbReference>
<keyword evidence="3" id="KW-0049">Antioxidant</keyword>
<evidence type="ECO:0000313" key="11">
    <source>
        <dbReference type="Proteomes" id="UP000790833"/>
    </source>
</evidence>
<evidence type="ECO:0000256" key="2">
    <source>
        <dbReference type="ARBA" id="ARBA00022559"/>
    </source>
</evidence>
<name>A0A9P7V6C9_9ASCO</name>
<evidence type="ECO:0000256" key="6">
    <source>
        <dbReference type="ARBA" id="ARBA00049091"/>
    </source>
</evidence>
<feature type="chain" id="PRO_5040370164" description="Glutathione peroxidase" evidence="9">
    <location>
        <begin position="20"/>
        <end position="143"/>
    </location>
</feature>
<dbReference type="OrthoDB" id="446890at2759"/>
<protein>
    <recommendedName>
        <fullName evidence="8">Glutathione peroxidase</fullName>
    </recommendedName>
</protein>
<keyword evidence="5" id="KW-0676">Redox-active center</keyword>
<evidence type="ECO:0000256" key="7">
    <source>
        <dbReference type="PIRSR" id="PIRSR000303-1"/>
    </source>
</evidence>
<evidence type="ECO:0000256" key="9">
    <source>
        <dbReference type="SAM" id="SignalP"/>
    </source>
</evidence>
<dbReference type="RefSeq" id="XP_043047659.1">
    <property type="nucleotide sequence ID" value="XM_043193233.1"/>
</dbReference>
<dbReference type="GO" id="GO:0034599">
    <property type="term" value="P:cellular response to oxidative stress"/>
    <property type="evidence" value="ECO:0007669"/>
    <property type="project" value="TreeGrafter"/>
</dbReference>
<dbReference type="CDD" id="cd00340">
    <property type="entry name" value="GSH_Peroxidase"/>
    <property type="match status" value="1"/>
</dbReference>
<dbReference type="InterPro" id="IPR036249">
    <property type="entry name" value="Thioredoxin-like_sf"/>
</dbReference>
<reference evidence="10" key="1">
    <citation type="submission" date="2021-03" db="EMBL/GenBank/DDBJ databases">
        <authorList>
            <person name="Palmer J.M."/>
        </authorList>
    </citation>
    <scope>NUCLEOTIDE SEQUENCE</scope>
    <source>
        <strain evidence="10">ARV_011</strain>
    </source>
</reference>
<keyword evidence="2 8" id="KW-0575">Peroxidase</keyword>
<sequence length="143" mass="16430">MAHFKTKVILVVNVALLCGYTPQYKELEALYEKYKQNGLEIIAFPCNQFGSQEPDDEKVIVQTCSIKYGVLFPIMKKVHVNGDDEDPIYTYLKLERRGHLGFSGVRWNFEKFLISKSGDVVARYLSNVTPMQIEPVIVRLLEL</sequence>
<dbReference type="FunFam" id="3.40.30.10:FF:000010">
    <property type="entry name" value="Glutathione peroxidase"/>
    <property type="match status" value="1"/>
</dbReference>
<dbReference type="InterPro" id="IPR029760">
    <property type="entry name" value="GPX_CS"/>
</dbReference>
<organism evidence="10 11">
    <name type="scientific">Scheffersomyces spartinae</name>
    <dbReference type="NCBI Taxonomy" id="45513"/>
    <lineage>
        <taxon>Eukaryota</taxon>
        <taxon>Fungi</taxon>
        <taxon>Dikarya</taxon>
        <taxon>Ascomycota</taxon>
        <taxon>Saccharomycotina</taxon>
        <taxon>Pichiomycetes</taxon>
        <taxon>Debaryomycetaceae</taxon>
        <taxon>Scheffersomyces</taxon>
    </lineage>
</organism>
<keyword evidence="11" id="KW-1185">Reference proteome</keyword>
<dbReference type="Gene3D" id="3.40.30.10">
    <property type="entry name" value="Glutaredoxin"/>
    <property type="match status" value="1"/>
</dbReference>
<evidence type="ECO:0000256" key="1">
    <source>
        <dbReference type="ARBA" id="ARBA00006926"/>
    </source>
</evidence>
<dbReference type="PRINTS" id="PR01011">
    <property type="entry name" value="GLUTPROXDASE"/>
</dbReference>
<dbReference type="PANTHER" id="PTHR11592">
    <property type="entry name" value="GLUTATHIONE PEROXIDASE"/>
    <property type="match status" value="1"/>
</dbReference>
<dbReference type="PANTHER" id="PTHR11592:SF78">
    <property type="entry name" value="GLUTATHIONE PEROXIDASE"/>
    <property type="match status" value="1"/>
</dbReference>
<feature type="active site" evidence="7">
    <location>
        <position position="18"/>
    </location>
</feature>
<dbReference type="PROSITE" id="PS00763">
    <property type="entry name" value="GLUTATHIONE_PEROXID_2"/>
    <property type="match status" value="1"/>
</dbReference>
<gene>
    <name evidence="10" type="ORF">KQ657_002470</name>
</gene>
<dbReference type="AlphaFoldDB" id="A0A9P7V6C9"/>
<dbReference type="GeneID" id="66115844"/>
<comment type="catalytic activity">
    <reaction evidence="6">
        <text>a hydroperoxide + [thioredoxin]-dithiol = an alcohol + [thioredoxin]-disulfide + H2O</text>
        <dbReference type="Rhea" id="RHEA:62620"/>
        <dbReference type="Rhea" id="RHEA-COMP:10698"/>
        <dbReference type="Rhea" id="RHEA-COMP:10700"/>
        <dbReference type="ChEBI" id="CHEBI:15377"/>
        <dbReference type="ChEBI" id="CHEBI:29950"/>
        <dbReference type="ChEBI" id="CHEBI:30879"/>
        <dbReference type="ChEBI" id="CHEBI:35924"/>
        <dbReference type="ChEBI" id="CHEBI:50058"/>
        <dbReference type="EC" id="1.11.1.24"/>
    </reaction>
</comment>
<keyword evidence="4 8" id="KW-0560">Oxidoreductase</keyword>
<keyword evidence="9" id="KW-0732">Signal</keyword>
<dbReference type="Pfam" id="PF00255">
    <property type="entry name" value="GSHPx"/>
    <property type="match status" value="1"/>
</dbReference>
<dbReference type="EMBL" id="JAHMUF010000020">
    <property type="protein sequence ID" value="KAG7192108.1"/>
    <property type="molecule type" value="Genomic_DNA"/>
</dbReference>
<dbReference type="SUPFAM" id="SSF52833">
    <property type="entry name" value="Thioredoxin-like"/>
    <property type="match status" value="1"/>
</dbReference>
<comment type="similarity">
    <text evidence="1 8">Belongs to the glutathione peroxidase family.</text>
</comment>
<dbReference type="PROSITE" id="PS51355">
    <property type="entry name" value="GLUTATHIONE_PEROXID_3"/>
    <property type="match status" value="1"/>
</dbReference>
<evidence type="ECO:0000256" key="4">
    <source>
        <dbReference type="ARBA" id="ARBA00023002"/>
    </source>
</evidence>
<proteinExistence type="inferred from homology"/>
<dbReference type="Proteomes" id="UP000790833">
    <property type="component" value="Unassembled WGS sequence"/>
</dbReference>
<evidence type="ECO:0000256" key="5">
    <source>
        <dbReference type="ARBA" id="ARBA00023284"/>
    </source>
</evidence>
<evidence type="ECO:0000256" key="3">
    <source>
        <dbReference type="ARBA" id="ARBA00022862"/>
    </source>
</evidence>
<comment type="caution">
    <text evidence="10">The sequence shown here is derived from an EMBL/GenBank/DDBJ whole genome shotgun (WGS) entry which is preliminary data.</text>
</comment>
<evidence type="ECO:0000313" key="10">
    <source>
        <dbReference type="EMBL" id="KAG7192108.1"/>
    </source>
</evidence>
<evidence type="ECO:0000256" key="8">
    <source>
        <dbReference type="RuleBase" id="RU000499"/>
    </source>
</evidence>